<dbReference type="Proteomes" id="UP000189857">
    <property type="component" value="Unassembled WGS sequence"/>
</dbReference>
<reference evidence="4 5" key="1">
    <citation type="submission" date="2017-02" db="EMBL/GenBank/DDBJ databases">
        <authorList>
            <person name="Peterson S.W."/>
        </authorList>
    </citation>
    <scope>NUCLEOTIDE SEQUENCE [LARGE SCALE GENOMIC DNA]</scope>
    <source>
        <strain evidence="4 5">ATCC 17233</strain>
    </source>
</reference>
<feature type="domain" description="N6 adenine-specific DNA methyltransferase N-terminal" evidence="3">
    <location>
        <begin position="13"/>
        <end position="68"/>
    </location>
</feature>
<dbReference type="AlphaFoldDB" id="A0A1T4L5Z0"/>
<dbReference type="InterPro" id="IPR022749">
    <property type="entry name" value="D12N6_MeTrfase_N"/>
</dbReference>
<protein>
    <submittedName>
        <fullName evidence="4">HsdM N-terminal domain-containing protein</fullName>
    </submittedName>
</protein>
<evidence type="ECO:0000256" key="2">
    <source>
        <dbReference type="ARBA" id="ARBA00022747"/>
    </source>
</evidence>
<dbReference type="Gene3D" id="1.20.1260.30">
    <property type="match status" value="1"/>
</dbReference>
<dbReference type="GO" id="GO:0009307">
    <property type="term" value="P:DNA restriction-modification system"/>
    <property type="evidence" value="ECO:0007669"/>
    <property type="project" value="UniProtKB-KW"/>
</dbReference>
<evidence type="ECO:0000313" key="5">
    <source>
        <dbReference type="Proteomes" id="UP000189857"/>
    </source>
</evidence>
<sequence length="84" mass="9966">MTDTKKEQERDELHRAIWAIADDLRGSVDGWDFKSYILGFMFYRYISENLTTKINKDEWDAGDLDFDYAKLSDEEAEMAREDMV</sequence>
<dbReference type="InterPro" id="IPR029063">
    <property type="entry name" value="SAM-dependent_MTases_sf"/>
</dbReference>
<dbReference type="InterPro" id="IPR038333">
    <property type="entry name" value="T1MK-like_N_sf"/>
</dbReference>
<name>A0A1T4L5Z0_9FIRM</name>
<dbReference type="Pfam" id="PF12161">
    <property type="entry name" value="HsdM_N"/>
    <property type="match status" value="1"/>
</dbReference>
<proteinExistence type="inferred from homology"/>
<evidence type="ECO:0000256" key="1">
    <source>
        <dbReference type="ARBA" id="ARBA00006594"/>
    </source>
</evidence>
<organism evidence="4 5">
    <name type="scientific">Eubacterium ruminantium</name>
    <dbReference type="NCBI Taxonomy" id="42322"/>
    <lineage>
        <taxon>Bacteria</taxon>
        <taxon>Bacillati</taxon>
        <taxon>Bacillota</taxon>
        <taxon>Clostridia</taxon>
        <taxon>Eubacteriales</taxon>
        <taxon>Eubacteriaceae</taxon>
        <taxon>Eubacterium</taxon>
    </lineage>
</organism>
<gene>
    <name evidence="4" type="ORF">SAMN02745110_00689</name>
</gene>
<comment type="similarity">
    <text evidence="1">Belongs to the N(4)/N(6)-methyltransferase family.</text>
</comment>
<keyword evidence="2" id="KW-0680">Restriction system</keyword>
<evidence type="ECO:0000313" key="4">
    <source>
        <dbReference type="EMBL" id="SJZ50155.1"/>
    </source>
</evidence>
<dbReference type="EMBL" id="FUXA01000005">
    <property type="protein sequence ID" value="SJZ50155.1"/>
    <property type="molecule type" value="Genomic_DNA"/>
</dbReference>
<accession>A0A1T4L5Z0</accession>
<evidence type="ECO:0000259" key="3">
    <source>
        <dbReference type="Pfam" id="PF12161"/>
    </source>
</evidence>
<dbReference type="SUPFAM" id="SSF53335">
    <property type="entry name" value="S-adenosyl-L-methionine-dependent methyltransferases"/>
    <property type="match status" value="1"/>
</dbReference>
<keyword evidence="5" id="KW-1185">Reference proteome</keyword>